<dbReference type="PANTHER" id="PTHR10795">
    <property type="entry name" value="PROPROTEIN CONVERTASE SUBTILISIN/KEXIN"/>
    <property type="match status" value="1"/>
</dbReference>
<evidence type="ECO:0000256" key="7">
    <source>
        <dbReference type="ARBA" id="ARBA00022825"/>
    </source>
</evidence>
<reference evidence="13 14" key="1">
    <citation type="submission" date="2019-04" db="EMBL/GenBank/DDBJ databases">
        <title>An improved genome assembly and genetic linkage map for asparagus bean, Vigna unguiculata ssp. sesquipedialis.</title>
        <authorList>
            <person name="Xia Q."/>
            <person name="Zhang R."/>
            <person name="Dong Y."/>
        </authorList>
    </citation>
    <scope>NUCLEOTIDE SEQUENCE [LARGE SCALE GENOMIC DNA]</scope>
    <source>
        <tissue evidence="13">Leaf</tissue>
    </source>
</reference>
<dbReference type="GO" id="GO:0009610">
    <property type="term" value="P:response to symbiotic fungus"/>
    <property type="evidence" value="ECO:0007669"/>
    <property type="project" value="UniProtKB-ARBA"/>
</dbReference>
<dbReference type="InterPro" id="IPR000209">
    <property type="entry name" value="Peptidase_S8/S53_dom"/>
</dbReference>
<dbReference type="EMBL" id="CP039351">
    <property type="protein sequence ID" value="QCE01456.1"/>
    <property type="molecule type" value="Genomic_DNA"/>
</dbReference>
<evidence type="ECO:0000256" key="8">
    <source>
        <dbReference type="PIRSR" id="PIRSR615500-1"/>
    </source>
</evidence>
<dbReference type="PRINTS" id="PR00723">
    <property type="entry name" value="SUBTILISIN"/>
</dbReference>
<keyword evidence="7 9" id="KW-0720">Serine protease</keyword>
<evidence type="ECO:0000259" key="11">
    <source>
        <dbReference type="Pfam" id="PF05922"/>
    </source>
</evidence>
<dbReference type="Gene3D" id="3.50.30.30">
    <property type="match status" value="1"/>
</dbReference>
<dbReference type="InterPro" id="IPR015500">
    <property type="entry name" value="Peptidase_S8_subtilisin-rel"/>
</dbReference>
<evidence type="ECO:0000313" key="14">
    <source>
        <dbReference type="Proteomes" id="UP000501690"/>
    </source>
</evidence>
<dbReference type="Gene3D" id="3.30.70.80">
    <property type="entry name" value="Peptidase S8 propeptide/proteinase inhibitor I9"/>
    <property type="match status" value="1"/>
</dbReference>
<dbReference type="InterPro" id="IPR010259">
    <property type="entry name" value="S8pro/Inhibitor_I9"/>
</dbReference>
<name>A0A4D6MJ10_VIGUN</name>
<proteinExistence type="inferred from homology"/>
<dbReference type="GO" id="GO:0005576">
    <property type="term" value="C:extracellular region"/>
    <property type="evidence" value="ECO:0007669"/>
    <property type="project" value="UniProtKB-SubCell"/>
</dbReference>
<dbReference type="InterPro" id="IPR037045">
    <property type="entry name" value="S8pro/Inhibitor_I9_sf"/>
</dbReference>
<keyword evidence="5" id="KW-0732">Signal</keyword>
<keyword evidence="3" id="KW-0964">Secreted</keyword>
<dbReference type="Pfam" id="PF17766">
    <property type="entry name" value="fn3_6"/>
    <property type="match status" value="1"/>
</dbReference>
<dbReference type="Pfam" id="PF05922">
    <property type="entry name" value="Inhibitor_I9"/>
    <property type="match status" value="1"/>
</dbReference>
<keyword evidence="14" id="KW-1185">Reference proteome</keyword>
<dbReference type="Gene3D" id="3.40.50.200">
    <property type="entry name" value="Peptidase S8/S53 domain"/>
    <property type="match status" value="1"/>
</dbReference>
<dbReference type="GO" id="GO:0004252">
    <property type="term" value="F:serine-type endopeptidase activity"/>
    <property type="evidence" value="ECO:0007669"/>
    <property type="project" value="UniProtKB-UniRule"/>
</dbReference>
<dbReference type="FunFam" id="3.40.50.200:FF:000006">
    <property type="entry name" value="Subtilisin-like protease SBT1.5"/>
    <property type="match status" value="1"/>
</dbReference>
<dbReference type="PROSITE" id="PS00138">
    <property type="entry name" value="SUBTILASE_SER"/>
    <property type="match status" value="1"/>
</dbReference>
<feature type="domain" description="Subtilisin-like protease fibronectin type-III" evidence="12">
    <location>
        <begin position="664"/>
        <end position="759"/>
    </location>
</feature>
<dbReference type="Gene3D" id="2.60.40.2310">
    <property type="match status" value="1"/>
</dbReference>
<feature type="domain" description="Inhibitor I9" evidence="11">
    <location>
        <begin position="7"/>
        <end position="92"/>
    </location>
</feature>
<feature type="active site" description="Charge relay system" evidence="8 9">
    <location>
        <position position="204"/>
    </location>
</feature>
<evidence type="ECO:0000256" key="1">
    <source>
        <dbReference type="ARBA" id="ARBA00004613"/>
    </source>
</evidence>
<dbReference type="GO" id="GO:0006508">
    <property type="term" value="P:proteolysis"/>
    <property type="evidence" value="ECO:0007669"/>
    <property type="project" value="UniProtKB-KW"/>
</dbReference>
<dbReference type="InterPro" id="IPR034197">
    <property type="entry name" value="Peptidases_S8_3"/>
</dbReference>
<dbReference type="Pfam" id="PF00082">
    <property type="entry name" value="Peptidase_S8"/>
    <property type="match status" value="1"/>
</dbReference>
<organism evidence="13 14">
    <name type="scientific">Vigna unguiculata</name>
    <name type="common">Cowpea</name>
    <dbReference type="NCBI Taxonomy" id="3917"/>
    <lineage>
        <taxon>Eukaryota</taxon>
        <taxon>Viridiplantae</taxon>
        <taxon>Streptophyta</taxon>
        <taxon>Embryophyta</taxon>
        <taxon>Tracheophyta</taxon>
        <taxon>Spermatophyta</taxon>
        <taxon>Magnoliopsida</taxon>
        <taxon>eudicotyledons</taxon>
        <taxon>Gunneridae</taxon>
        <taxon>Pentapetalae</taxon>
        <taxon>rosids</taxon>
        <taxon>fabids</taxon>
        <taxon>Fabales</taxon>
        <taxon>Fabaceae</taxon>
        <taxon>Papilionoideae</taxon>
        <taxon>50 kb inversion clade</taxon>
        <taxon>NPAAA clade</taxon>
        <taxon>indigoferoid/millettioid clade</taxon>
        <taxon>Phaseoleae</taxon>
        <taxon>Vigna</taxon>
    </lineage>
</organism>
<dbReference type="FunFam" id="3.30.70.80:FF:000002">
    <property type="entry name" value="Subtilisin-like protease SBT5.3"/>
    <property type="match status" value="1"/>
</dbReference>
<dbReference type="Proteomes" id="UP000501690">
    <property type="component" value="Linkage Group LG7"/>
</dbReference>
<accession>A0A4D6MJ10</accession>
<dbReference type="PROSITE" id="PS51892">
    <property type="entry name" value="SUBTILASE"/>
    <property type="match status" value="1"/>
</dbReference>
<evidence type="ECO:0000259" key="12">
    <source>
        <dbReference type="Pfam" id="PF17766"/>
    </source>
</evidence>
<feature type="active site" description="Charge relay system" evidence="8 9">
    <location>
        <position position="550"/>
    </location>
</feature>
<evidence type="ECO:0000256" key="5">
    <source>
        <dbReference type="ARBA" id="ARBA00022729"/>
    </source>
</evidence>
<evidence type="ECO:0000256" key="4">
    <source>
        <dbReference type="ARBA" id="ARBA00022670"/>
    </source>
</evidence>
<evidence type="ECO:0000256" key="2">
    <source>
        <dbReference type="ARBA" id="ARBA00011073"/>
    </source>
</evidence>
<dbReference type="GO" id="GO:0009609">
    <property type="term" value="P:response to symbiotic bacterium"/>
    <property type="evidence" value="ECO:0007669"/>
    <property type="project" value="UniProtKB-ARBA"/>
</dbReference>
<evidence type="ECO:0000256" key="3">
    <source>
        <dbReference type="ARBA" id="ARBA00022525"/>
    </source>
</evidence>
<dbReference type="SUPFAM" id="SSF52743">
    <property type="entry name" value="Subtilisin-like"/>
    <property type="match status" value="1"/>
</dbReference>
<comment type="subcellular location">
    <subcellularLocation>
        <location evidence="1">Secreted</location>
    </subcellularLocation>
</comment>
<dbReference type="InterPro" id="IPR041469">
    <property type="entry name" value="Subtilisin-like_FN3"/>
</dbReference>
<comment type="similarity">
    <text evidence="2 9">Belongs to the peptidase S8 family.</text>
</comment>
<dbReference type="InterPro" id="IPR036852">
    <property type="entry name" value="Peptidase_S8/S53_dom_sf"/>
</dbReference>
<sequence>MPLERQTYIVYLGGHSHGPDPSPTDLETATNSHHQLLASVLGSDENAKEAIMYSYNKHINGFAALLEEEEAAEIAEKPDVVSVFLSKEHKLHTTRSWHFLGLEENGRVPANSAWTKARYGENTIIANIDTGVWPEHPSFNDKGYGPIPSKWRGKGVCQIDSFNTTQKYFCNRKLIGARIFLKNHEAEDGEIERKFRSARDFVGHGSHTLSTAGGNFVPGANVERNGRGIAKGGSPKARVVAYKACWNELDAGGCNEADLLAAFDYAIYDGVDVISASVGWSTPYKEALLTDGISIGSFHAVARNIVVVCSAGNDGPSPSSVTNVAPWSFTVAASTMDRDFLSTISLGKKKHFQGASLNRGLPGPKRKFYPVIFSVNAKLRNVSDDDARVCKPGTLDPAKVRGKILVCIRSDTLQSVKEGEQGKLAGAVAVFVQNDKQSGNLLLAENHVLPGASISGTDTDYSNTTGSGKGGGGKMFAFLSAAKTYLNVKPAPIMAGFSSRGPSVVQPLILKPDITAPGVGVIAAFSQAAGPSNLASDTRRTLFNVEQGTSMACPHVAGIAGLLKTYHPTWSPAAIKSAIMTTATTLDNTKKPIRDAFDKVATPFEYGAGHVQPNLAIDPGLVYDLHTVDYLNFLCASGYNQALLKFFSNFKISYKCPQHYRIEDLNYPSITVHHPASKPINVTRIVTNVGPPGTYVLNVHVPRGIKVRVLPTSLTFKRVGEKKRFQVILQAIATPRGLPLFGKLTWSDGKHNVTSPITVL</sequence>
<evidence type="ECO:0000259" key="10">
    <source>
        <dbReference type="Pfam" id="PF00082"/>
    </source>
</evidence>
<dbReference type="CDD" id="cd02120">
    <property type="entry name" value="PA_subtilisin_like"/>
    <property type="match status" value="1"/>
</dbReference>
<evidence type="ECO:0000256" key="9">
    <source>
        <dbReference type="PROSITE-ProRule" id="PRU01240"/>
    </source>
</evidence>
<dbReference type="InterPro" id="IPR023828">
    <property type="entry name" value="Peptidase_S8_Ser-AS"/>
</dbReference>
<keyword evidence="4 9" id="KW-0645">Protease</keyword>
<evidence type="ECO:0000256" key="6">
    <source>
        <dbReference type="ARBA" id="ARBA00022801"/>
    </source>
</evidence>
<dbReference type="CDD" id="cd04852">
    <property type="entry name" value="Peptidases_S8_3"/>
    <property type="match status" value="1"/>
</dbReference>
<dbReference type="AlphaFoldDB" id="A0A4D6MJ10"/>
<gene>
    <name evidence="13" type="ORF">DEO72_LG7g2753</name>
</gene>
<dbReference type="InterPro" id="IPR045051">
    <property type="entry name" value="SBT"/>
</dbReference>
<evidence type="ECO:0000313" key="13">
    <source>
        <dbReference type="EMBL" id="QCE01456.1"/>
    </source>
</evidence>
<feature type="active site" description="Charge relay system" evidence="8 9">
    <location>
        <position position="129"/>
    </location>
</feature>
<protein>
    <submittedName>
        <fullName evidence="13">Peptidase S8</fullName>
    </submittedName>
</protein>
<keyword evidence="6 9" id="KW-0378">Hydrolase</keyword>
<feature type="domain" description="Peptidase S8/S53" evidence="10">
    <location>
        <begin position="120"/>
        <end position="589"/>
    </location>
</feature>